<dbReference type="Proteomes" id="UP000334990">
    <property type="component" value="Unassembled WGS sequence"/>
</dbReference>
<dbReference type="InterPro" id="IPR000801">
    <property type="entry name" value="Esterase-like"/>
</dbReference>
<dbReference type="AlphaFoldDB" id="A0A5M3W0F7"/>
<protein>
    <submittedName>
        <fullName evidence="1">Enterochelin esterase</fullName>
    </submittedName>
</protein>
<reference evidence="1 2" key="1">
    <citation type="submission" date="2019-10" db="EMBL/GenBank/DDBJ databases">
        <title>Whole genome shotgun sequence of Acrocarpospora corrugata NBRC 13972.</title>
        <authorList>
            <person name="Ichikawa N."/>
            <person name="Kimura A."/>
            <person name="Kitahashi Y."/>
            <person name="Komaki H."/>
            <person name="Oguchi A."/>
        </authorList>
    </citation>
    <scope>NUCLEOTIDE SEQUENCE [LARGE SCALE GENOMIC DNA]</scope>
    <source>
        <strain evidence="1 2">NBRC 13972</strain>
    </source>
</reference>
<evidence type="ECO:0000313" key="2">
    <source>
        <dbReference type="Proteomes" id="UP000334990"/>
    </source>
</evidence>
<name>A0A5M3W0F7_9ACTN</name>
<dbReference type="PANTHER" id="PTHR48098">
    <property type="entry name" value="ENTEROCHELIN ESTERASE-RELATED"/>
    <property type="match status" value="1"/>
</dbReference>
<accession>A0A5M3W0F7</accession>
<organism evidence="1 2">
    <name type="scientific">Acrocarpospora corrugata</name>
    <dbReference type="NCBI Taxonomy" id="35763"/>
    <lineage>
        <taxon>Bacteria</taxon>
        <taxon>Bacillati</taxon>
        <taxon>Actinomycetota</taxon>
        <taxon>Actinomycetes</taxon>
        <taxon>Streptosporangiales</taxon>
        <taxon>Streptosporangiaceae</taxon>
        <taxon>Acrocarpospora</taxon>
    </lineage>
</organism>
<dbReference type="SUPFAM" id="SSF53474">
    <property type="entry name" value="alpha/beta-Hydrolases"/>
    <property type="match status" value="1"/>
</dbReference>
<dbReference type="InterPro" id="IPR029058">
    <property type="entry name" value="AB_hydrolase_fold"/>
</dbReference>
<comment type="caution">
    <text evidence="1">The sequence shown here is derived from an EMBL/GenBank/DDBJ whole genome shotgun (WGS) entry which is preliminary data.</text>
</comment>
<sequence length="339" mass="37847">MSGRLEKVTVVSALLRGNALGDPHERPLWIYLPPGYDDTAARYPVIYVIQGYSGQVTMWGNRSPWRRTYPELLDELFAAGDTPPALVVFVDAWTRLGGSQFVDSPGHGRYHSYLCDEIVPFVDARYRTLAAREHRAITGKSSGGYGAMITPMLRPDLFGALATHAGDALFDVLYLREFPPAARTLRDEYGGSWQRYLDRFFATGGRCPGSDLILLYGNAASYSSNPDGTVDIPFDANGHLIPETWDRWLEYDPVVMATKRPEALRTLHSIWIDAGKSDEYFLDLAAAAFHDAVLTAGVPADRVRHELFDGTHSNLEHRYVLAVKWLAPRLTADNLSREI</sequence>
<dbReference type="EMBL" id="BLAD01000057">
    <property type="protein sequence ID" value="GES02276.1"/>
    <property type="molecule type" value="Genomic_DNA"/>
</dbReference>
<dbReference type="Pfam" id="PF00756">
    <property type="entry name" value="Esterase"/>
    <property type="match status" value="1"/>
</dbReference>
<keyword evidence="2" id="KW-1185">Reference proteome</keyword>
<gene>
    <name evidence="1" type="primary">fes</name>
    <name evidence="1" type="ORF">Acor_43420</name>
</gene>
<dbReference type="RefSeq" id="WP_246238912.1">
    <property type="nucleotide sequence ID" value="NZ_BAAABN010000002.1"/>
</dbReference>
<evidence type="ECO:0000313" key="1">
    <source>
        <dbReference type="EMBL" id="GES02276.1"/>
    </source>
</evidence>
<proteinExistence type="predicted"/>
<dbReference type="InterPro" id="IPR050583">
    <property type="entry name" value="Mycobacterial_A85_antigen"/>
</dbReference>
<dbReference type="Gene3D" id="3.40.50.1820">
    <property type="entry name" value="alpha/beta hydrolase"/>
    <property type="match status" value="1"/>
</dbReference>